<dbReference type="AlphaFoldDB" id="A0A8E0M6G2"/>
<name>A0A8E0M6G2_LACPA</name>
<gene>
    <name evidence="2" type="ORF">Lpp22_1131</name>
</gene>
<dbReference type="InterPro" id="IPR021361">
    <property type="entry name" value="Tad2-like_dom"/>
</dbReference>
<comment type="caution">
    <text evidence="2">The sequence shown here is derived from an EMBL/GenBank/DDBJ whole genome shotgun (WGS) entry which is preliminary data.</text>
</comment>
<sequence length="67" mass="7685">MYINQAIKKAETQKRGITRKVWFPRPMILIPTNTNAGFLMTSIGQDPGQKWVPYSDDLTANDWIPYG</sequence>
<feature type="domain" description="Thoeris anti-defense 2-like" evidence="1">
    <location>
        <begin position="1"/>
        <end position="64"/>
    </location>
</feature>
<dbReference type="Proteomes" id="UP000014257">
    <property type="component" value="Unassembled WGS sequence"/>
</dbReference>
<protein>
    <recommendedName>
        <fullName evidence="1">Thoeris anti-defense 2-like domain-containing protein</fullName>
    </recommendedName>
</protein>
<reference evidence="2 3" key="1">
    <citation type="journal article" date="2013" name="PLoS ONE">
        <title>Lactobacillus paracasei comparative genomics: towards species pan-genome definition and exploitation of diversity.</title>
        <authorList>
            <person name="Smokvina T."/>
            <person name="Wels M."/>
            <person name="Polka J."/>
            <person name="Chervaux C."/>
            <person name="Brisse S."/>
            <person name="Boekhorst J."/>
            <person name="van Hylckama Vlieg J.E."/>
            <person name="Siezen R.J."/>
        </authorList>
    </citation>
    <scope>NUCLEOTIDE SEQUENCE [LARGE SCALE GENOMIC DNA]</scope>
    <source>
        <strain evidence="2 3">Lpp22</strain>
    </source>
</reference>
<proteinExistence type="predicted"/>
<dbReference type="Pfam" id="PF11195">
    <property type="entry name" value="Tad2-like"/>
    <property type="match status" value="1"/>
</dbReference>
<evidence type="ECO:0000313" key="3">
    <source>
        <dbReference type="Proteomes" id="UP000014257"/>
    </source>
</evidence>
<dbReference type="EMBL" id="ANMI01000073">
    <property type="protein sequence ID" value="EPC30447.1"/>
    <property type="molecule type" value="Genomic_DNA"/>
</dbReference>
<evidence type="ECO:0000313" key="2">
    <source>
        <dbReference type="EMBL" id="EPC30447.1"/>
    </source>
</evidence>
<evidence type="ECO:0000259" key="1">
    <source>
        <dbReference type="Pfam" id="PF11195"/>
    </source>
</evidence>
<accession>A0A8E0M6G2</accession>
<organism evidence="2 3">
    <name type="scientific">Lacticaseibacillus paracasei subsp. paracasei Lpp22</name>
    <dbReference type="NCBI Taxonomy" id="1256221"/>
    <lineage>
        <taxon>Bacteria</taxon>
        <taxon>Bacillati</taxon>
        <taxon>Bacillota</taxon>
        <taxon>Bacilli</taxon>
        <taxon>Lactobacillales</taxon>
        <taxon>Lactobacillaceae</taxon>
        <taxon>Lacticaseibacillus</taxon>
    </lineage>
</organism>